<sequence>MAPALQTSHSPAAYRLLMSPETVIVKQATEYERNRCIAMVSLTILSPAFLQPMRQKLPAEFQLEFGGPELWAGHFRVFGEDDTNEELEYTPPPFKKSRSASSSPALAPRGLFAASPGAGASAGASAVISAVPVPAAALTTEPDYIVAAAVNLKENVNVSKPKAAGKGKGTVKP</sequence>
<evidence type="ECO:0000256" key="1">
    <source>
        <dbReference type="SAM" id="MobiDB-lite"/>
    </source>
</evidence>
<accession>A0AAE0CEU3</accession>
<gene>
    <name evidence="2" type="ORF">CYMTET_37893</name>
</gene>
<evidence type="ECO:0000313" key="2">
    <source>
        <dbReference type="EMBL" id="KAK3252830.1"/>
    </source>
</evidence>
<reference evidence="2 3" key="1">
    <citation type="journal article" date="2015" name="Genome Biol. Evol.">
        <title>Comparative Genomics of a Bacterivorous Green Alga Reveals Evolutionary Causalities and Consequences of Phago-Mixotrophic Mode of Nutrition.</title>
        <authorList>
            <person name="Burns J.A."/>
            <person name="Paasch A."/>
            <person name="Narechania A."/>
            <person name="Kim E."/>
        </authorList>
    </citation>
    <scope>NUCLEOTIDE SEQUENCE [LARGE SCALE GENOMIC DNA]</scope>
    <source>
        <strain evidence="2 3">PLY_AMNH</strain>
    </source>
</reference>
<evidence type="ECO:0000313" key="3">
    <source>
        <dbReference type="Proteomes" id="UP001190700"/>
    </source>
</evidence>
<dbReference type="EMBL" id="LGRX02025153">
    <property type="protein sequence ID" value="KAK3252830.1"/>
    <property type="molecule type" value="Genomic_DNA"/>
</dbReference>
<proteinExistence type="predicted"/>
<comment type="caution">
    <text evidence="2">The sequence shown here is derived from an EMBL/GenBank/DDBJ whole genome shotgun (WGS) entry which is preliminary data.</text>
</comment>
<protein>
    <submittedName>
        <fullName evidence="2">Uncharacterized protein</fullName>
    </submittedName>
</protein>
<organism evidence="2 3">
    <name type="scientific">Cymbomonas tetramitiformis</name>
    <dbReference type="NCBI Taxonomy" id="36881"/>
    <lineage>
        <taxon>Eukaryota</taxon>
        <taxon>Viridiplantae</taxon>
        <taxon>Chlorophyta</taxon>
        <taxon>Pyramimonadophyceae</taxon>
        <taxon>Pyramimonadales</taxon>
        <taxon>Pyramimonadaceae</taxon>
        <taxon>Cymbomonas</taxon>
    </lineage>
</organism>
<dbReference type="AlphaFoldDB" id="A0AAE0CEU3"/>
<name>A0AAE0CEU3_9CHLO</name>
<dbReference type="Proteomes" id="UP001190700">
    <property type="component" value="Unassembled WGS sequence"/>
</dbReference>
<keyword evidence="3" id="KW-1185">Reference proteome</keyword>
<feature type="region of interest" description="Disordered" evidence="1">
    <location>
        <begin position="84"/>
        <end position="105"/>
    </location>
</feature>